<feature type="compositionally biased region" description="Basic and acidic residues" evidence="2">
    <location>
        <begin position="68"/>
        <end position="77"/>
    </location>
</feature>
<keyword evidence="4" id="KW-1185">Reference proteome</keyword>
<name>A0A9W4RL53_9PEZI</name>
<dbReference type="GO" id="GO:0008168">
    <property type="term" value="F:methyltransferase activity"/>
    <property type="evidence" value="ECO:0007669"/>
    <property type="project" value="TreeGrafter"/>
</dbReference>
<reference evidence="3" key="1">
    <citation type="submission" date="2022-08" db="EMBL/GenBank/DDBJ databases">
        <authorList>
            <person name="Giroux E."/>
            <person name="Giroux E."/>
        </authorList>
    </citation>
    <scope>NUCLEOTIDE SEQUENCE</scope>
    <source>
        <strain evidence="3">H1091258</strain>
    </source>
</reference>
<feature type="compositionally biased region" description="Low complexity" evidence="2">
    <location>
        <begin position="424"/>
        <end position="444"/>
    </location>
</feature>
<gene>
    <name evidence="3" type="ORF">CGXH109_LOCUS26210</name>
</gene>
<evidence type="ECO:0000256" key="1">
    <source>
        <dbReference type="ARBA" id="ARBA00038158"/>
    </source>
</evidence>
<evidence type="ECO:0000313" key="3">
    <source>
        <dbReference type="EMBL" id="CAI0643509.1"/>
    </source>
</evidence>
<protein>
    <recommendedName>
        <fullName evidence="5">TAM domain methyltransferase</fullName>
    </recommendedName>
</protein>
<dbReference type="Gene3D" id="3.40.50.150">
    <property type="entry name" value="Vaccinia Virus protein VP39"/>
    <property type="match status" value="1"/>
</dbReference>
<dbReference type="SUPFAM" id="SSF53335">
    <property type="entry name" value="S-adenosyl-L-methionine-dependent methyltransferases"/>
    <property type="match status" value="1"/>
</dbReference>
<dbReference type="AlphaFoldDB" id="A0A9W4RL53"/>
<dbReference type="InterPro" id="IPR029063">
    <property type="entry name" value="SAM-dependent_MTases_sf"/>
</dbReference>
<evidence type="ECO:0000313" key="4">
    <source>
        <dbReference type="Proteomes" id="UP001152533"/>
    </source>
</evidence>
<dbReference type="PANTHER" id="PTHR43591">
    <property type="entry name" value="METHYLTRANSFERASE"/>
    <property type="match status" value="1"/>
</dbReference>
<dbReference type="Proteomes" id="UP001152533">
    <property type="component" value="Unassembled WGS sequence"/>
</dbReference>
<evidence type="ECO:0000256" key="2">
    <source>
        <dbReference type="SAM" id="MobiDB-lite"/>
    </source>
</evidence>
<accession>A0A9W4RL53</accession>
<evidence type="ECO:0008006" key="5">
    <source>
        <dbReference type="Google" id="ProtNLM"/>
    </source>
</evidence>
<feature type="compositionally biased region" description="Low complexity" evidence="2">
    <location>
        <begin position="108"/>
        <end position="121"/>
    </location>
</feature>
<sequence length="451" mass="50027">MDKYNQLLGRQPRRPPTAANSVSVASTSTLTATSSSMSSELPRNFSTDSARPHTPPSTRPSISVLSSKQDDYPEDHPSPTSDEVDRAVWAGASDSDLDDSTDDSTPHPSTRAPSRSATTRTKSKKSIFSSIFSKFAKTGKRFGFVPNSKFRFAMFVSADPRFDDQEEQDRNVLQHQIIAELFDGRLHLAPVVKARAVLDIGTGPGLWALKNPNCAVLGIDIEKVRPPYSVSNCSFKIMDATADWNLNRQFDFIHVRMLGDVSEKEQLIKSVYDHLNPGGWAEFTEWIAILQSPNRSLEGSAFHKWNLLLRQGLQNMGRSLHYPNHYQPILEKAGFERMKITKHAAPTNSCYPGKKCQRFGAMMTKNWNAIIEPLSVPVFTIGLGWTEPQVLALVKDVREEIGDTNYHSFMTLLTVYCRKPRSGTSSSVSLASSSRSAKASISTSNLSSHAE</sequence>
<dbReference type="Pfam" id="PF13489">
    <property type="entry name" value="Methyltransf_23"/>
    <property type="match status" value="1"/>
</dbReference>
<feature type="compositionally biased region" description="Low complexity" evidence="2">
    <location>
        <begin position="17"/>
        <end position="39"/>
    </location>
</feature>
<comment type="similarity">
    <text evidence="1">Belongs to the methyltransferase superfamily. LaeA methyltransferase family.</text>
</comment>
<organism evidence="3 4">
    <name type="scientific">Colletotrichum noveboracense</name>
    <dbReference type="NCBI Taxonomy" id="2664923"/>
    <lineage>
        <taxon>Eukaryota</taxon>
        <taxon>Fungi</taxon>
        <taxon>Dikarya</taxon>
        <taxon>Ascomycota</taxon>
        <taxon>Pezizomycotina</taxon>
        <taxon>Sordariomycetes</taxon>
        <taxon>Hypocreomycetidae</taxon>
        <taxon>Glomerellales</taxon>
        <taxon>Glomerellaceae</taxon>
        <taxon>Colletotrichum</taxon>
        <taxon>Colletotrichum gloeosporioides species complex</taxon>
    </lineage>
</organism>
<dbReference type="CDD" id="cd02440">
    <property type="entry name" value="AdoMet_MTases"/>
    <property type="match status" value="1"/>
</dbReference>
<feature type="region of interest" description="Disordered" evidence="2">
    <location>
        <begin position="424"/>
        <end position="451"/>
    </location>
</feature>
<comment type="caution">
    <text evidence="3">The sequence shown here is derived from an EMBL/GenBank/DDBJ whole genome shotgun (WGS) entry which is preliminary data.</text>
</comment>
<dbReference type="EMBL" id="CAMGZC010000110">
    <property type="protein sequence ID" value="CAI0643509.1"/>
    <property type="molecule type" value="Genomic_DNA"/>
</dbReference>
<feature type="region of interest" description="Disordered" evidence="2">
    <location>
        <begin position="1"/>
        <end position="121"/>
    </location>
</feature>
<dbReference type="PANTHER" id="PTHR43591:SF24">
    <property type="entry name" value="2-METHOXY-6-POLYPRENYL-1,4-BENZOQUINOL METHYLASE, MITOCHONDRIAL"/>
    <property type="match status" value="1"/>
</dbReference>
<proteinExistence type="inferred from homology"/>